<keyword evidence="2" id="KW-0732">Signal</keyword>
<gene>
    <name evidence="6" type="ORF">G3T16_01095</name>
</gene>
<evidence type="ECO:0000313" key="6">
    <source>
        <dbReference type="EMBL" id="QIB64215.1"/>
    </source>
</evidence>
<protein>
    <submittedName>
        <fullName evidence="6">Efflux RND transporter periplasmic adaptor subunit</fullName>
    </submittedName>
</protein>
<evidence type="ECO:0000259" key="5">
    <source>
        <dbReference type="Pfam" id="PF25989"/>
    </source>
</evidence>
<dbReference type="PANTHER" id="PTHR30469:SF15">
    <property type="entry name" value="HLYD FAMILY OF SECRETION PROTEINS"/>
    <property type="match status" value="1"/>
</dbReference>
<evidence type="ECO:0000259" key="3">
    <source>
        <dbReference type="Pfam" id="PF25917"/>
    </source>
</evidence>
<dbReference type="InterPro" id="IPR058792">
    <property type="entry name" value="Beta-barrel_RND_2"/>
</dbReference>
<evidence type="ECO:0000256" key="2">
    <source>
        <dbReference type="SAM" id="SignalP"/>
    </source>
</evidence>
<dbReference type="AlphaFoldDB" id="A0A6C0U1K6"/>
<organism evidence="6 7">
    <name type="scientific">Kineobactrum salinum</name>
    <dbReference type="NCBI Taxonomy" id="2708301"/>
    <lineage>
        <taxon>Bacteria</taxon>
        <taxon>Pseudomonadati</taxon>
        <taxon>Pseudomonadota</taxon>
        <taxon>Gammaproteobacteria</taxon>
        <taxon>Cellvibrionales</taxon>
        <taxon>Halieaceae</taxon>
        <taxon>Kineobactrum</taxon>
    </lineage>
</organism>
<dbReference type="Pfam" id="PF25917">
    <property type="entry name" value="BSH_RND"/>
    <property type="match status" value="1"/>
</dbReference>
<feature type="domain" description="CusB-like beta-barrel" evidence="4">
    <location>
        <begin position="218"/>
        <end position="284"/>
    </location>
</feature>
<proteinExistence type="inferred from homology"/>
<name>A0A6C0U1K6_9GAMM</name>
<feature type="domain" description="Multidrug resistance protein MdtA-like barrel-sandwich hybrid" evidence="3">
    <location>
        <begin position="69"/>
        <end position="203"/>
    </location>
</feature>
<dbReference type="PANTHER" id="PTHR30469">
    <property type="entry name" value="MULTIDRUG RESISTANCE PROTEIN MDTA"/>
    <property type="match status" value="1"/>
</dbReference>
<dbReference type="GO" id="GO:1990281">
    <property type="term" value="C:efflux pump complex"/>
    <property type="evidence" value="ECO:0007669"/>
    <property type="project" value="TreeGrafter"/>
</dbReference>
<dbReference type="Pfam" id="PF25989">
    <property type="entry name" value="YknX_C"/>
    <property type="match status" value="1"/>
</dbReference>
<dbReference type="SUPFAM" id="SSF111369">
    <property type="entry name" value="HlyD-like secretion proteins"/>
    <property type="match status" value="1"/>
</dbReference>
<dbReference type="GO" id="GO:0015562">
    <property type="term" value="F:efflux transmembrane transporter activity"/>
    <property type="evidence" value="ECO:0007669"/>
    <property type="project" value="TreeGrafter"/>
</dbReference>
<sequence>MKPYLVSLFAAAACFSVAASALFFTARSAEPTSSPAAPVALTVKPTFAVAQKWPQTLSAVGSIAAWQEVVIGAEIGGQRLARLLVDVGDRVEQGQLLAQLSPGTLEADLNASRAAFQEAEVNAAEAGRAADRARALLGTEVLSAQAIDQALAARDAAQARLAAARARIQADSLRLAYTQIRAPDGGVISDRPAVEGGLVQEGTEIMRLQRQGRLEWRAELPGPELARVAPGQTVRIAPGGTQSIEGSVRMISPQVDPQTRTGIVYVDLKLEPTAQVRAGMFTRGEFLLGQHTVLTLPETAVLLRDGFSYVFRIDGNKVRQQKVTLGARRGERVQIHEGLAAGAAVVESGVGFLSDGVTVRVVAITTPNTTPQTTAP</sequence>
<feature type="chain" id="PRO_5025563223" evidence="2">
    <location>
        <begin position="22"/>
        <end position="376"/>
    </location>
</feature>
<dbReference type="Proteomes" id="UP000477680">
    <property type="component" value="Chromosome"/>
</dbReference>
<dbReference type="Gene3D" id="2.40.30.170">
    <property type="match status" value="1"/>
</dbReference>
<dbReference type="EMBL" id="CP048711">
    <property type="protein sequence ID" value="QIB64215.1"/>
    <property type="molecule type" value="Genomic_DNA"/>
</dbReference>
<dbReference type="KEGG" id="kim:G3T16_01095"/>
<accession>A0A6C0U1K6</accession>
<dbReference type="InterPro" id="IPR006143">
    <property type="entry name" value="RND_pump_MFP"/>
</dbReference>
<feature type="signal peptide" evidence="2">
    <location>
        <begin position="1"/>
        <end position="21"/>
    </location>
</feature>
<dbReference type="InterPro" id="IPR058625">
    <property type="entry name" value="MdtA-like_BSH"/>
</dbReference>
<comment type="similarity">
    <text evidence="1">Belongs to the membrane fusion protein (MFP) (TC 8.A.1) family.</text>
</comment>
<dbReference type="NCBIfam" id="TIGR01730">
    <property type="entry name" value="RND_mfp"/>
    <property type="match status" value="1"/>
</dbReference>
<keyword evidence="7" id="KW-1185">Reference proteome</keyword>
<dbReference type="Gene3D" id="2.40.420.20">
    <property type="match status" value="1"/>
</dbReference>
<evidence type="ECO:0000259" key="4">
    <source>
        <dbReference type="Pfam" id="PF25954"/>
    </source>
</evidence>
<evidence type="ECO:0000313" key="7">
    <source>
        <dbReference type="Proteomes" id="UP000477680"/>
    </source>
</evidence>
<dbReference type="InterPro" id="IPR058637">
    <property type="entry name" value="YknX-like_C"/>
</dbReference>
<evidence type="ECO:0000256" key="1">
    <source>
        <dbReference type="ARBA" id="ARBA00009477"/>
    </source>
</evidence>
<dbReference type="RefSeq" id="WP_163493465.1">
    <property type="nucleotide sequence ID" value="NZ_CP048711.1"/>
</dbReference>
<dbReference type="Gene3D" id="2.40.50.100">
    <property type="match status" value="1"/>
</dbReference>
<feature type="domain" description="YknX-like C-terminal permuted SH3-like" evidence="5">
    <location>
        <begin position="293"/>
        <end position="361"/>
    </location>
</feature>
<dbReference type="Gene3D" id="1.10.287.470">
    <property type="entry name" value="Helix hairpin bin"/>
    <property type="match status" value="1"/>
</dbReference>
<dbReference type="Pfam" id="PF25954">
    <property type="entry name" value="Beta-barrel_RND_2"/>
    <property type="match status" value="1"/>
</dbReference>
<reference evidence="6 7" key="1">
    <citation type="submission" date="2020-02" db="EMBL/GenBank/DDBJ databases">
        <title>Genome sequencing for Kineobactrum sp. M2.</title>
        <authorList>
            <person name="Park S.-J."/>
        </authorList>
    </citation>
    <scope>NUCLEOTIDE SEQUENCE [LARGE SCALE GENOMIC DNA]</scope>
    <source>
        <strain evidence="6 7">M2</strain>
    </source>
</reference>